<dbReference type="Proteomes" id="UP000531840">
    <property type="component" value="Unassembled WGS sequence"/>
</dbReference>
<comment type="caution">
    <text evidence="2">The sequence shown here is derived from an EMBL/GenBank/DDBJ whole genome shotgun (WGS) entry which is preliminary data.</text>
</comment>
<name>A0ABX2T0V4_9BACL</name>
<keyword evidence="1" id="KW-0472">Membrane</keyword>
<evidence type="ECO:0000256" key="1">
    <source>
        <dbReference type="SAM" id="Phobius"/>
    </source>
</evidence>
<reference evidence="2 3" key="1">
    <citation type="submission" date="2020-07" db="EMBL/GenBank/DDBJ databases">
        <title>MOT database genomes.</title>
        <authorList>
            <person name="Joseph S."/>
            <person name="Aduse-Opoku J."/>
            <person name="Hashim A."/>
            <person name="Wade W."/>
            <person name="Curtis M."/>
        </authorList>
    </citation>
    <scope>NUCLEOTIDE SEQUENCE [LARGE SCALE GENOMIC DNA]</scope>
    <source>
        <strain evidence="2 3">CIP 106318</strain>
    </source>
</reference>
<protein>
    <submittedName>
        <fullName evidence="2">LapA family protein</fullName>
    </submittedName>
</protein>
<keyword evidence="1" id="KW-0812">Transmembrane</keyword>
<feature type="transmembrane region" description="Helical" evidence="1">
    <location>
        <begin position="37"/>
        <end position="65"/>
    </location>
</feature>
<sequence length="99" mass="11689">MKEDKIKIPYKLFAIVVAVVSFLTILIMNYNPVPITFIFFTIKVPLTLLFFIFLIIGALISTIYWKNKYKKLKNQLERTKKLLVVKEQIYTEEEIENGD</sequence>
<gene>
    <name evidence="2" type="ORF">HZY85_03510</name>
</gene>
<accession>A0ABX2T0V4</accession>
<dbReference type="RefSeq" id="WP_179940926.1">
    <property type="nucleotide sequence ID" value="NZ_JACBYF010000004.1"/>
</dbReference>
<keyword evidence="3" id="KW-1185">Reference proteome</keyword>
<evidence type="ECO:0000313" key="2">
    <source>
        <dbReference type="EMBL" id="NYS47262.1"/>
    </source>
</evidence>
<organism evidence="2 3">
    <name type="scientific">Gemelliphila palaticanis</name>
    <dbReference type="NCBI Taxonomy" id="81950"/>
    <lineage>
        <taxon>Bacteria</taxon>
        <taxon>Bacillati</taxon>
        <taxon>Bacillota</taxon>
        <taxon>Bacilli</taxon>
        <taxon>Bacillales</taxon>
        <taxon>Gemellaceae</taxon>
        <taxon>Gemelliphila</taxon>
    </lineage>
</organism>
<keyword evidence="1" id="KW-1133">Transmembrane helix</keyword>
<dbReference type="EMBL" id="JACBYF010000004">
    <property type="protein sequence ID" value="NYS47262.1"/>
    <property type="molecule type" value="Genomic_DNA"/>
</dbReference>
<proteinExistence type="predicted"/>
<evidence type="ECO:0000313" key="3">
    <source>
        <dbReference type="Proteomes" id="UP000531840"/>
    </source>
</evidence>
<feature type="transmembrane region" description="Helical" evidence="1">
    <location>
        <begin position="12"/>
        <end position="31"/>
    </location>
</feature>